<feature type="region of interest" description="Disordered" evidence="1">
    <location>
        <begin position="41"/>
        <end position="64"/>
    </location>
</feature>
<evidence type="ECO:0000313" key="3">
    <source>
        <dbReference type="Proteomes" id="UP001152885"/>
    </source>
</evidence>
<dbReference type="EMBL" id="CANTUO010000007">
    <property type="protein sequence ID" value="CAI5760738.1"/>
    <property type="molecule type" value="Genomic_DNA"/>
</dbReference>
<comment type="caution">
    <text evidence="2">The sequence shown here is derived from an EMBL/GenBank/DDBJ whole genome shotgun (WGS) entry which is preliminary data.</text>
</comment>
<protein>
    <submittedName>
        <fullName evidence="2">Uncharacterized protein</fullName>
    </submittedName>
</protein>
<gene>
    <name evidence="2" type="ORF">CANVERA_P5246</name>
</gene>
<evidence type="ECO:0000256" key="1">
    <source>
        <dbReference type="SAM" id="MobiDB-lite"/>
    </source>
</evidence>
<keyword evidence="3" id="KW-1185">Reference proteome</keyword>
<accession>A0A9W4U214</accession>
<proteinExistence type="predicted"/>
<dbReference type="AlphaFoldDB" id="A0A9W4U214"/>
<evidence type="ECO:0000313" key="2">
    <source>
        <dbReference type="EMBL" id="CAI5760738.1"/>
    </source>
</evidence>
<dbReference type="Proteomes" id="UP001152885">
    <property type="component" value="Unassembled WGS sequence"/>
</dbReference>
<organism evidence="2 3">
    <name type="scientific">Candida verbasci</name>
    <dbReference type="NCBI Taxonomy" id="1227364"/>
    <lineage>
        <taxon>Eukaryota</taxon>
        <taxon>Fungi</taxon>
        <taxon>Dikarya</taxon>
        <taxon>Ascomycota</taxon>
        <taxon>Saccharomycotina</taxon>
        <taxon>Pichiomycetes</taxon>
        <taxon>Debaryomycetaceae</taxon>
        <taxon>Candida/Lodderomyces clade</taxon>
        <taxon>Candida</taxon>
    </lineage>
</organism>
<name>A0A9W4U214_9ASCO</name>
<sequence length="123" mass="14671">MDSISISCNELINYYTTNYNEPLIINRQEVKSKIINSLIHEPRQQQEQEQEQEQEQKSLQQGTEIDLSTIINDYWSLEERIETNVENIKDENVLKFIEEQKKHKENFLNEIKEKGSKLSKDIE</sequence>
<reference evidence="2" key="1">
    <citation type="submission" date="2022-12" db="EMBL/GenBank/DDBJ databases">
        <authorList>
            <person name="Brejova B."/>
        </authorList>
    </citation>
    <scope>NUCLEOTIDE SEQUENCE</scope>
</reference>